<dbReference type="EMBL" id="MH025888">
    <property type="protein sequence ID" value="AVP43102.1"/>
    <property type="molecule type" value="Genomic_DNA"/>
</dbReference>
<protein>
    <submittedName>
        <fullName evidence="2">Uncharacterized protein</fullName>
    </submittedName>
</protein>
<organism evidence="2 3">
    <name type="scientific">Mycobacterium phage BigMama</name>
    <dbReference type="NCBI Taxonomy" id="2126786"/>
    <lineage>
        <taxon>Viruses</taxon>
        <taxon>Duplodnaviria</taxon>
        <taxon>Heunggongvirae</taxon>
        <taxon>Uroviricota</taxon>
        <taxon>Caudoviricetes</taxon>
        <taxon>Dclasvirinae</taxon>
        <taxon>Plotvirus</taxon>
        <taxon>Plotvirus plot</taxon>
    </lineage>
</organism>
<evidence type="ECO:0000313" key="3">
    <source>
        <dbReference type="Proteomes" id="UP000241872"/>
    </source>
</evidence>
<gene>
    <name evidence="2" type="primary">3</name>
    <name evidence="2" type="ORF">PBI_BIGMAMA_3</name>
</gene>
<reference evidence="3" key="1">
    <citation type="submission" date="2018-03" db="EMBL/GenBank/DDBJ databases">
        <authorList>
            <person name="Robinson P."/>
            <person name="Figel D."/>
            <person name="Zack K.M."/>
            <person name="Garlena R.A."/>
            <person name="Russell D.A."/>
            <person name="Pope W.H."/>
            <person name="Jacobs-Sera D."/>
            <person name="Hatfull G.F."/>
        </authorList>
    </citation>
    <scope>NUCLEOTIDE SEQUENCE [LARGE SCALE GENOMIC DNA]</scope>
</reference>
<feature type="region of interest" description="Disordered" evidence="1">
    <location>
        <begin position="32"/>
        <end position="64"/>
    </location>
</feature>
<evidence type="ECO:0000313" key="2">
    <source>
        <dbReference type="EMBL" id="AVP43102.1"/>
    </source>
</evidence>
<accession>A0A2P1N551</accession>
<evidence type="ECO:0000256" key="1">
    <source>
        <dbReference type="SAM" id="MobiDB-lite"/>
    </source>
</evidence>
<proteinExistence type="predicted"/>
<dbReference type="Proteomes" id="UP000241872">
    <property type="component" value="Segment"/>
</dbReference>
<sequence length="64" mass="6932">MDPGFAQIPFCPGFTPKNCRTGKELSMAKQGVRRDINGPTKQAPSVTKAVQPAPKTKLHRPKTA</sequence>
<name>A0A2P1N551_9CAUD</name>